<feature type="region of interest" description="Disordered" evidence="1">
    <location>
        <begin position="1"/>
        <end position="107"/>
    </location>
</feature>
<dbReference type="Pfam" id="PF14240">
    <property type="entry name" value="YHYH"/>
    <property type="match status" value="1"/>
</dbReference>
<evidence type="ECO:0000313" key="4">
    <source>
        <dbReference type="Proteomes" id="UP000885680"/>
    </source>
</evidence>
<dbReference type="AlphaFoldDB" id="A0A9C9NFF4"/>
<evidence type="ECO:0000259" key="2">
    <source>
        <dbReference type="Pfam" id="PF14240"/>
    </source>
</evidence>
<evidence type="ECO:0000313" key="3">
    <source>
        <dbReference type="EMBL" id="HEU00862.1"/>
    </source>
</evidence>
<sequence>MPGRPPSLHRSKPWHRARRARPSCSRRSPPGRANRSKNRGRSSRGSAPIVSCRRNRSSSPKCCPPFNATPQAEIVRPARLQKRSRHARENVRGPIVLSPDRTENPPTANARLALAENRRPASPRMQSAIRRRTVDGDDREPTMTSTLHSLILVASIAVSAAAKANDAGTDRLHVIELLFEAADVVAGPALSECTLSAGTAATCFSITVRPLPKDRVPGPWCPSKASDGPDKSGIWINRGHTIDADGAFMKLLPDIYRDDEWQIVEPDTGTVRVTRSREACAAAARPDVDPRYNNFCVQCLPDYVEDGLTMTYTIPIEPVPLRSMFGNPTDERTGPAGVGVALDGVRLDGSAPIDAILDAHTIAPFDDCGGHVNLHAGYHYHAVTGCTGAARMTPGADAATIGVAMDGHLILSHRLADGSTPAGLDRCGGHQSRGEYHYHAGEAGSNQILPCLVGERGCASSDADAGCNATRPERRP</sequence>
<proteinExistence type="predicted"/>
<comment type="caution">
    <text evidence="3">The sequence shown here is derived from an EMBL/GenBank/DDBJ whole genome shotgun (WGS) entry which is preliminary data.</text>
</comment>
<dbReference type="EMBL" id="DRGN01000157">
    <property type="protein sequence ID" value="HEU00862.1"/>
    <property type="molecule type" value="Genomic_DNA"/>
</dbReference>
<name>A0A9C9NFF4_9HYPH</name>
<dbReference type="Proteomes" id="UP000885680">
    <property type="component" value="Unassembled WGS sequence"/>
</dbReference>
<dbReference type="InterPro" id="IPR025924">
    <property type="entry name" value="YHYH_dom"/>
</dbReference>
<reference evidence="3" key="1">
    <citation type="journal article" date="2020" name="mSystems">
        <title>Genome- and Community-Level Interaction Insights into Carbon Utilization and Element Cycling Functions of Hydrothermarchaeota in Hydrothermal Sediment.</title>
        <authorList>
            <person name="Zhou Z."/>
            <person name="Liu Y."/>
            <person name="Xu W."/>
            <person name="Pan J."/>
            <person name="Luo Z.H."/>
            <person name="Li M."/>
        </authorList>
    </citation>
    <scope>NUCLEOTIDE SEQUENCE</scope>
    <source>
        <strain evidence="3">HyVt-347</strain>
    </source>
</reference>
<gene>
    <name evidence="3" type="ORF">ENH89_11005</name>
</gene>
<organism evidence="3 4">
    <name type="scientific">Aurantimonas coralicida</name>
    <dbReference type="NCBI Taxonomy" id="182270"/>
    <lineage>
        <taxon>Bacteria</taxon>
        <taxon>Pseudomonadati</taxon>
        <taxon>Pseudomonadota</taxon>
        <taxon>Alphaproteobacteria</taxon>
        <taxon>Hyphomicrobiales</taxon>
        <taxon>Aurantimonadaceae</taxon>
        <taxon>Aurantimonas</taxon>
    </lineage>
</organism>
<protein>
    <submittedName>
        <fullName evidence="3">YHYH protein</fullName>
    </submittedName>
</protein>
<feature type="compositionally biased region" description="Low complexity" evidence="1">
    <location>
        <begin position="22"/>
        <end position="33"/>
    </location>
</feature>
<feature type="domain" description="YHYH" evidence="2">
    <location>
        <begin position="312"/>
        <end position="414"/>
    </location>
</feature>
<evidence type="ECO:0000256" key="1">
    <source>
        <dbReference type="SAM" id="MobiDB-lite"/>
    </source>
</evidence>
<feature type="compositionally biased region" description="Basic residues" evidence="1">
    <location>
        <begin position="7"/>
        <end position="21"/>
    </location>
</feature>
<accession>A0A9C9NFF4</accession>